<organism evidence="9 10">
    <name type="scientific">Carboxylicivirga mesophila</name>
    <dbReference type="NCBI Taxonomy" id="1166478"/>
    <lineage>
        <taxon>Bacteria</taxon>
        <taxon>Pseudomonadati</taxon>
        <taxon>Bacteroidota</taxon>
        <taxon>Bacteroidia</taxon>
        <taxon>Marinilabiliales</taxon>
        <taxon>Marinilabiliaceae</taxon>
        <taxon>Carboxylicivirga</taxon>
    </lineage>
</organism>
<evidence type="ECO:0000256" key="2">
    <source>
        <dbReference type="ARBA" id="ARBA00006275"/>
    </source>
</evidence>
<comment type="similarity">
    <text evidence="2">Belongs to the SusD family.</text>
</comment>
<dbReference type="RefSeq" id="WP_212229774.1">
    <property type="nucleotide sequence ID" value="NZ_JAGUCN010000019.1"/>
</dbReference>
<accession>A0ABS5KCW9</accession>
<protein>
    <submittedName>
        <fullName evidence="9">RagB/SusD family nutrient uptake outer membrane protein</fullName>
    </submittedName>
</protein>
<evidence type="ECO:0000313" key="9">
    <source>
        <dbReference type="EMBL" id="MBS2212894.1"/>
    </source>
</evidence>
<feature type="domain" description="SusD-like N-terminal" evidence="8">
    <location>
        <begin position="98"/>
        <end position="225"/>
    </location>
</feature>
<dbReference type="Pfam" id="PF14322">
    <property type="entry name" value="SusD-like_3"/>
    <property type="match status" value="1"/>
</dbReference>
<dbReference type="InterPro" id="IPR012944">
    <property type="entry name" value="SusD_RagB_dom"/>
</dbReference>
<evidence type="ECO:0000256" key="3">
    <source>
        <dbReference type="ARBA" id="ARBA00022729"/>
    </source>
</evidence>
<dbReference type="PROSITE" id="PS51257">
    <property type="entry name" value="PROKAR_LIPOPROTEIN"/>
    <property type="match status" value="1"/>
</dbReference>
<comment type="caution">
    <text evidence="9">The sequence shown here is derived from an EMBL/GenBank/DDBJ whole genome shotgun (WGS) entry which is preliminary data.</text>
</comment>
<evidence type="ECO:0000256" key="6">
    <source>
        <dbReference type="SAM" id="SignalP"/>
    </source>
</evidence>
<evidence type="ECO:0000256" key="4">
    <source>
        <dbReference type="ARBA" id="ARBA00023136"/>
    </source>
</evidence>
<evidence type="ECO:0000256" key="1">
    <source>
        <dbReference type="ARBA" id="ARBA00004442"/>
    </source>
</evidence>
<dbReference type="Gene3D" id="1.25.40.390">
    <property type="match status" value="1"/>
</dbReference>
<keyword evidence="3 6" id="KW-0732">Signal</keyword>
<dbReference type="Pfam" id="PF07980">
    <property type="entry name" value="SusD_RagB"/>
    <property type="match status" value="1"/>
</dbReference>
<feature type="domain" description="RagB/SusD" evidence="7">
    <location>
        <begin position="347"/>
        <end position="479"/>
    </location>
</feature>
<evidence type="ECO:0000259" key="8">
    <source>
        <dbReference type="Pfam" id="PF14322"/>
    </source>
</evidence>
<evidence type="ECO:0000313" key="10">
    <source>
        <dbReference type="Proteomes" id="UP000721861"/>
    </source>
</evidence>
<proteinExistence type="inferred from homology"/>
<dbReference type="Proteomes" id="UP000721861">
    <property type="component" value="Unassembled WGS sequence"/>
</dbReference>
<feature type="signal peptide" evidence="6">
    <location>
        <begin position="1"/>
        <end position="17"/>
    </location>
</feature>
<dbReference type="InterPro" id="IPR033985">
    <property type="entry name" value="SusD-like_N"/>
</dbReference>
<reference evidence="9 10" key="1">
    <citation type="journal article" date="2014" name="Int. J. Syst. Evol. Microbiol.">
        <title>Carboxylicivirga gen. nov. in the family Marinilabiliaceae with two novel species, Carboxylicivirga mesophila sp. nov. and Carboxylicivirga taeanensis sp. nov., and reclassification of Cytophaga fermentans as Saccharicrinis fermentans gen. nov., comb. nov.</title>
        <authorList>
            <person name="Yang S.H."/>
            <person name="Seo H.S."/>
            <person name="Woo J.H."/>
            <person name="Oh H.M."/>
            <person name="Jang H."/>
            <person name="Lee J.H."/>
            <person name="Kim S.J."/>
            <person name="Kwon K.K."/>
        </authorList>
    </citation>
    <scope>NUCLEOTIDE SEQUENCE [LARGE SCALE GENOMIC DNA]</scope>
    <source>
        <strain evidence="9 10">JCM 18290</strain>
    </source>
</reference>
<comment type="subcellular location">
    <subcellularLocation>
        <location evidence="1">Cell outer membrane</location>
    </subcellularLocation>
</comment>
<dbReference type="CDD" id="cd08977">
    <property type="entry name" value="SusD"/>
    <property type="match status" value="1"/>
</dbReference>
<keyword evidence="10" id="KW-1185">Reference proteome</keyword>
<keyword evidence="4" id="KW-0472">Membrane</keyword>
<gene>
    <name evidence="9" type="ORF">KEM09_15860</name>
</gene>
<dbReference type="InterPro" id="IPR011990">
    <property type="entry name" value="TPR-like_helical_dom_sf"/>
</dbReference>
<evidence type="ECO:0000256" key="5">
    <source>
        <dbReference type="ARBA" id="ARBA00023237"/>
    </source>
</evidence>
<keyword evidence="5" id="KW-0998">Cell outer membrane</keyword>
<feature type="chain" id="PRO_5045407446" evidence="6">
    <location>
        <begin position="18"/>
        <end position="480"/>
    </location>
</feature>
<dbReference type="SUPFAM" id="SSF48452">
    <property type="entry name" value="TPR-like"/>
    <property type="match status" value="1"/>
</dbReference>
<name>A0ABS5KCW9_9BACT</name>
<evidence type="ECO:0000259" key="7">
    <source>
        <dbReference type="Pfam" id="PF07980"/>
    </source>
</evidence>
<sequence>MKNIALYIILFASSLMMVSCEDYLTQESPDKPTTDQVWVSYEAAESYLVSAYSYLAPTGWRYHEYYYLPQNFRGDDMFPEGGTTSWSYLGRIVGFNNTAADGVPAYMWRNWYKGVKLANDVIANVPDMDMISQEQRDELVAEAKFLRGFYFLNLQMNFHSIIMPLDVATSPADLQIPVTPVEGVYAQVEEDLTFAAKYLPTSWSDDNYGRATSNAAYAFLGKTYLFAEQYQDAIDAFAEIKGHDLVSGEDYRGLFDGSYEQNEEVLFSRGYTADQMDILYLYHQLGVAMAPAELNGGWFMASISDYFMSQLEDGDIRKAASVLQDGETFDGEVIHFDDPDFKMSIKYVESLNAISTNRSVVDLILMRYADVVLMEAEAYYELGKDGEALDKVNDIRLRAGLGDVNLSGTSLRDEIRKQRMIELVGENSRYYDLVRWDIVKEQLSNAGQPFAQNFETKHKFFPIPLEEVQRNSQVEPTPGF</sequence>
<dbReference type="EMBL" id="JAGUCN010000019">
    <property type="protein sequence ID" value="MBS2212894.1"/>
    <property type="molecule type" value="Genomic_DNA"/>
</dbReference>